<comment type="caution">
    <text evidence="1">The sequence shown here is derived from an EMBL/GenBank/DDBJ whole genome shotgun (WGS) entry which is preliminary data.</text>
</comment>
<name>A0A409WAJ1_9AGAR</name>
<accession>A0A409WAJ1</accession>
<sequence length="201" mass="23082">DGKRQRNALVDNWRTSSYDVCRKKKKDFWNDNVMTSASQTVQYDFQRCWRLAEDLCEAIAENFSVINKRRSKARRDAEDAADERQKVLEAAIDPRANDPIIIAGSLFDSPRDIREDSERLWGDVYKCLEKRLGEDFKPLLSSFQYFEPSFDVPPPNVKQLQEDFKKILYPDVDRPDGPLNRFLFSSSTASAASPAGSDVFA</sequence>
<gene>
    <name evidence="1" type="ORF">CVT26_012549</name>
</gene>
<feature type="non-terminal residue" evidence="1">
    <location>
        <position position="1"/>
    </location>
</feature>
<dbReference type="AlphaFoldDB" id="A0A409WAJ1"/>
<protein>
    <submittedName>
        <fullName evidence="1">Uncharacterized protein</fullName>
    </submittedName>
</protein>
<keyword evidence="2" id="KW-1185">Reference proteome</keyword>
<dbReference type="Proteomes" id="UP000284706">
    <property type="component" value="Unassembled WGS sequence"/>
</dbReference>
<proteinExistence type="predicted"/>
<evidence type="ECO:0000313" key="1">
    <source>
        <dbReference type="EMBL" id="PPQ75525.1"/>
    </source>
</evidence>
<dbReference type="EMBL" id="NHYE01005252">
    <property type="protein sequence ID" value="PPQ75525.1"/>
    <property type="molecule type" value="Genomic_DNA"/>
</dbReference>
<evidence type="ECO:0000313" key="2">
    <source>
        <dbReference type="Proteomes" id="UP000284706"/>
    </source>
</evidence>
<reference evidence="1 2" key="1">
    <citation type="journal article" date="2018" name="Evol. Lett.">
        <title>Horizontal gene cluster transfer increased hallucinogenic mushroom diversity.</title>
        <authorList>
            <person name="Reynolds H.T."/>
            <person name="Vijayakumar V."/>
            <person name="Gluck-Thaler E."/>
            <person name="Korotkin H.B."/>
            <person name="Matheny P.B."/>
            <person name="Slot J.C."/>
        </authorList>
    </citation>
    <scope>NUCLEOTIDE SEQUENCE [LARGE SCALE GENOMIC DNA]</scope>
    <source>
        <strain evidence="1 2">SRW20</strain>
    </source>
</reference>
<organism evidence="1 2">
    <name type="scientific">Gymnopilus dilepis</name>
    <dbReference type="NCBI Taxonomy" id="231916"/>
    <lineage>
        <taxon>Eukaryota</taxon>
        <taxon>Fungi</taxon>
        <taxon>Dikarya</taxon>
        <taxon>Basidiomycota</taxon>
        <taxon>Agaricomycotina</taxon>
        <taxon>Agaricomycetes</taxon>
        <taxon>Agaricomycetidae</taxon>
        <taxon>Agaricales</taxon>
        <taxon>Agaricineae</taxon>
        <taxon>Hymenogastraceae</taxon>
        <taxon>Gymnopilus</taxon>
    </lineage>
</organism>
<dbReference type="InParanoid" id="A0A409WAJ1"/>